<evidence type="ECO:0000256" key="1">
    <source>
        <dbReference type="SAM" id="MobiDB-lite"/>
    </source>
</evidence>
<dbReference type="GO" id="GO:0042073">
    <property type="term" value="P:intraciliary transport"/>
    <property type="evidence" value="ECO:0007669"/>
    <property type="project" value="InterPro"/>
</dbReference>
<evidence type="ECO:0000313" key="2">
    <source>
        <dbReference type="Proteomes" id="UP000008854"/>
    </source>
</evidence>
<dbReference type="WBParaSite" id="Smp_245110.1">
    <property type="protein sequence ID" value="Smp_245110.1"/>
    <property type="gene ID" value="Smp_245110"/>
</dbReference>
<dbReference type="PANTHER" id="PTHR16022:SF0">
    <property type="entry name" value="CYTOPLASMIC DYNEIN 2 INTERMEDIATE CHAIN 1"/>
    <property type="match status" value="1"/>
</dbReference>
<dbReference type="InterPro" id="IPR036322">
    <property type="entry name" value="WD40_repeat_dom_sf"/>
</dbReference>
<dbReference type="GO" id="GO:0045503">
    <property type="term" value="F:dynein light chain binding"/>
    <property type="evidence" value="ECO:0007669"/>
    <property type="project" value="InterPro"/>
</dbReference>
<dbReference type="PANTHER" id="PTHR16022">
    <property type="entry name" value="WD REPEAT DOMAIN 60"/>
    <property type="match status" value="1"/>
</dbReference>
<dbReference type="InParanoid" id="A0A5K4F1N4"/>
<feature type="region of interest" description="Disordered" evidence="1">
    <location>
        <begin position="192"/>
        <end position="232"/>
    </location>
</feature>
<proteinExistence type="predicted"/>
<reference evidence="2" key="1">
    <citation type="journal article" date="2012" name="PLoS Negl. Trop. Dis.">
        <title>A systematically improved high quality genome and transcriptome of the human blood fluke Schistosoma mansoni.</title>
        <authorList>
            <person name="Protasio A.V."/>
            <person name="Tsai I.J."/>
            <person name="Babbage A."/>
            <person name="Nichol S."/>
            <person name="Hunt M."/>
            <person name="Aslett M.A."/>
            <person name="De Silva N."/>
            <person name="Velarde G.S."/>
            <person name="Anderson T.J."/>
            <person name="Clark R.C."/>
            <person name="Davidson C."/>
            <person name="Dillon G.P."/>
            <person name="Holroyd N.E."/>
            <person name="LoVerde P.T."/>
            <person name="Lloyd C."/>
            <person name="McQuillan J."/>
            <person name="Oliveira G."/>
            <person name="Otto T.D."/>
            <person name="Parker-Manuel S.J."/>
            <person name="Quail M.A."/>
            <person name="Wilson R.A."/>
            <person name="Zerlotini A."/>
            <person name="Dunne D.W."/>
            <person name="Berriman M."/>
        </authorList>
    </citation>
    <scope>NUCLEOTIDE SEQUENCE [LARGE SCALE GENOMIC DNA]</scope>
    <source>
        <strain evidence="2">Puerto Rican</strain>
    </source>
</reference>
<sequence>MSQQSGYYKSKSQVGNSFDLKPKRTYQKTHHKKSIVNKLLGKAQLKEQTINEIEKHNNGNQLTGSIDPVQKSGENQGKDIKMSKTFANKSFSVADVSYSGSSVSFNSQSSQNIHYTYNRSFNEVKVNHSGKNGLQSNHMKNNVLSFAESKLDVEKLSVDDQNYKLKEGGGVQLDQSFTTEICPIEESDNYYSSDFSDESSSLSSISPSKTQKLLSKDRTNNDEETTKTCESISTTRSSGFTMSFKVTDNFNDGENMNVLDFEQPNRLLSHHVSSNVKCRANDLLKLVGLSLNEFTSVFELKPIDEYGFYTLHSNKCKDRNHCHVQTNDDAFHREVQTEPIDISYDVWTQTTSDENGEFCRRVGSNNNSLINDSYNLSYSNDFNHVSSKIILRELAKEFCLGVNTYNTTVNDKTEDVTDTFPINEFNRPENSTSMMNPNNRLPDNVLENLQIMLNLINEENLVNLSYLSKESITDRNDFQSKEDDFVEIFFQLKDDCFSVESKFDRDYNGIQNKELQNTSAKNNVTSVNENEIGKLQSFSYLWENYECVACDCAPQNQTLILTIHRPVRLNQEQEEIKSLFNYSRSAGEFICIWTEIGVKPLPDRLLYCPGLSETGLKGANLNCAIFSPDNDANLVIAGLHDGGLSIWDQHNYFNEIPIKSTNLSISTDVQHQLVTTGFNEFLNLPVLLPTYKTSLVEYKDSTNTCKLQSVDNCVTQQHNHFSPIISVKIADGDHHRYREVVKESTRDTDKFQLLALDEIGNISLWLVLMNQKYEVQNSIESLAGSQIDYCLSPGTGRLRIIRLLFIEYKSTQINIPASLGENSLKCQIEENNWNLSNRLNNKVITTCLAITKLGNFLIGCSNGQIIHHGRTPNQTVYPKLFSRILCCSAVQTLETHPNAELHIFIAGYTDGKICLYKTNYFQPILEWDVTSSVPITNLSKIKLTKNKNDTVVPVSKSTSKISVNCSFVSIRKLVWSATRSSVFFSLDSNNQVILWNIIDIFNLNNNSLHLNNTKSSLKNDYMINVNPSDKNILSCQINDICISKMPCSRHINRISSSSIASISTHSSPLIILFYPHKISTYWVNSRWTNESVNENTLLMKTFDSFSSIS</sequence>
<dbReference type="STRING" id="6183.A0A5K4F1N4"/>
<feature type="compositionally biased region" description="Low complexity" evidence="1">
    <location>
        <begin position="1"/>
        <end position="13"/>
    </location>
</feature>
<feature type="compositionally biased region" description="Basic and acidic residues" evidence="1">
    <location>
        <begin position="214"/>
        <end position="227"/>
    </location>
</feature>
<dbReference type="Proteomes" id="UP000008854">
    <property type="component" value="Unassembled WGS sequence"/>
</dbReference>
<dbReference type="GO" id="GO:0005929">
    <property type="term" value="C:cilium"/>
    <property type="evidence" value="ECO:0007669"/>
    <property type="project" value="GOC"/>
</dbReference>
<keyword evidence="2" id="KW-1185">Reference proteome</keyword>
<feature type="region of interest" description="Disordered" evidence="1">
    <location>
        <begin position="1"/>
        <end position="32"/>
    </location>
</feature>
<feature type="compositionally biased region" description="Basic residues" evidence="1">
    <location>
        <begin position="23"/>
        <end position="32"/>
    </location>
</feature>
<reference evidence="3" key="2">
    <citation type="submission" date="2019-11" db="UniProtKB">
        <authorList>
            <consortium name="WormBaseParasite"/>
        </authorList>
    </citation>
    <scope>IDENTIFICATION</scope>
    <source>
        <strain evidence="3">Puerto Rican</strain>
    </source>
</reference>
<protein>
    <submittedName>
        <fullName evidence="3">F-box domain-containing protein</fullName>
    </submittedName>
</protein>
<dbReference type="GO" id="GO:0005868">
    <property type="term" value="C:cytoplasmic dynein complex"/>
    <property type="evidence" value="ECO:0007669"/>
    <property type="project" value="InterPro"/>
</dbReference>
<feature type="compositionally biased region" description="Low complexity" evidence="1">
    <location>
        <begin position="192"/>
        <end position="208"/>
    </location>
</feature>
<evidence type="ECO:0000313" key="3">
    <source>
        <dbReference type="WBParaSite" id="Smp_245110.1"/>
    </source>
</evidence>
<organism evidence="2 3">
    <name type="scientific">Schistosoma mansoni</name>
    <name type="common">Blood fluke</name>
    <dbReference type="NCBI Taxonomy" id="6183"/>
    <lineage>
        <taxon>Eukaryota</taxon>
        <taxon>Metazoa</taxon>
        <taxon>Spiralia</taxon>
        <taxon>Lophotrochozoa</taxon>
        <taxon>Platyhelminthes</taxon>
        <taxon>Trematoda</taxon>
        <taxon>Digenea</taxon>
        <taxon>Strigeidida</taxon>
        <taxon>Schistosomatoidea</taxon>
        <taxon>Schistosomatidae</taxon>
        <taxon>Schistosoma</taxon>
    </lineage>
</organism>
<name>A0A5K4F1N4_SCHMA</name>
<dbReference type="AlphaFoldDB" id="A0A5K4F1N4"/>
<dbReference type="SUPFAM" id="SSF50978">
    <property type="entry name" value="WD40 repeat-like"/>
    <property type="match status" value="1"/>
</dbReference>
<dbReference type="GO" id="GO:0045504">
    <property type="term" value="F:dynein heavy chain binding"/>
    <property type="evidence" value="ECO:0007669"/>
    <property type="project" value="InterPro"/>
</dbReference>
<dbReference type="InterPro" id="IPR042505">
    <property type="entry name" value="DYNC2I1"/>
</dbReference>
<accession>A0A5K4F1N4</accession>
<feature type="region of interest" description="Disordered" evidence="1">
    <location>
        <begin position="53"/>
        <end position="76"/>
    </location>
</feature>